<dbReference type="Gene3D" id="4.10.280.110">
    <property type="entry name" value="Pre-mRNA processing factor 4 domain"/>
    <property type="match status" value="1"/>
</dbReference>
<gene>
    <name evidence="3" type="ORF">EVOR1521_LOCUS13776</name>
</gene>
<evidence type="ECO:0000256" key="1">
    <source>
        <dbReference type="SAM" id="MobiDB-lite"/>
    </source>
</evidence>
<feature type="region of interest" description="Disordered" evidence="1">
    <location>
        <begin position="37"/>
        <end position="115"/>
    </location>
</feature>
<evidence type="ECO:0000313" key="3">
    <source>
        <dbReference type="EMBL" id="CAJ1387776.1"/>
    </source>
</evidence>
<comment type="caution">
    <text evidence="3">The sequence shown here is derived from an EMBL/GenBank/DDBJ whole genome shotgun (WGS) entry which is preliminary data.</text>
</comment>
<reference evidence="3" key="1">
    <citation type="submission" date="2023-08" db="EMBL/GenBank/DDBJ databases">
        <authorList>
            <person name="Chen Y."/>
            <person name="Shah S."/>
            <person name="Dougan E. K."/>
            <person name="Thang M."/>
            <person name="Chan C."/>
        </authorList>
    </citation>
    <scope>NUCLEOTIDE SEQUENCE</scope>
</reference>
<feature type="compositionally biased region" description="Basic and acidic residues" evidence="1">
    <location>
        <begin position="80"/>
        <end position="91"/>
    </location>
</feature>
<feature type="compositionally biased region" description="Acidic residues" evidence="1">
    <location>
        <begin position="69"/>
        <end position="79"/>
    </location>
</feature>
<keyword evidence="4" id="KW-1185">Reference proteome</keyword>
<dbReference type="InterPro" id="IPR036285">
    <property type="entry name" value="PRP4-like_sf"/>
</dbReference>
<dbReference type="AlphaFoldDB" id="A0AA36N316"/>
<organism evidence="3 4">
    <name type="scientific">Effrenium voratum</name>
    <dbReference type="NCBI Taxonomy" id="2562239"/>
    <lineage>
        <taxon>Eukaryota</taxon>
        <taxon>Sar</taxon>
        <taxon>Alveolata</taxon>
        <taxon>Dinophyceae</taxon>
        <taxon>Suessiales</taxon>
        <taxon>Symbiodiniaceae</taxon>
        <taxon>Effrenium</taxon>
    </lineage>
</organism>
<dbReference type="Proteomes" id="UP001178507">
    <property type="component" value="Unassembled WGS sequence"/>
</dbReference>
<accession>A0AA36N316</accession>
<protein>
    <recommendedName>
        <fullName evidence="2">Pre-mRNA processing factor 4 (PRP4)-like domain-containing protein</fullName>
    </recommendedName>
</protein>
<dbReference type="Pfam" id="PF08799">
    <property type="entry name" value="PRP4"/>
    <property type="match status" value="1"/>
</dbReference>
<sequence length="115" mass="13396">MRPPLSVEDIITRFREMCQPIILFGETDMQRYKRMRQLEKEDHEGKKNPDLVMLESLHSNSRTALEDQKGDDDEDEDEDGEKKEEKDKADDKSEESESEEATNSPGDWCRVGEFA</sequence>
<dbReference type="SMART" id="SM00500">
    <property type="entry name" value="SFM"/>
    <property type="match status" value="1"/>
</dbReference>
<evidence type="ECO:0000259" key="2">
    <source>
        <dbReference type="SMART" id="SM00500"/>
    </source>
</evidence>
<dbReference type="InterPro" id="IPR014906">
    <property type="entry name" value="PRP4-like"/>
</dbReference>
<dbReference type="SUPFAM" id="SSF158230">
    <property type="entry name" value="PRP4-like"/>
    <property type="match status" value="1"/>
</dbReference>
<name>A0AA36N316_9DINO</name>
<proteinExistence type="predicted"/>
<dbReference type="EMBL" id="CAUJNA010001569">
    <property type="protein sequence ID" value="CAJ1387776.1"/>
    <property type="molecule type" value="Genomic_DNA"/>
</dbReference>
<evidence type="ECO:0000313" key="4">
    <source>
        <dbReference type="Proteomes" id="UP001178507"/>
    </source>
</evidence>
<feature type="compositionally biased region" description="Basic and acidic residues" evidence="1">
    <location>
        <begin position="37"/>
        <end position="49"/>
    </location>
</feature>
<feature type="domain" description="Pre-mRNA processing factor 4 (PRP4)-like" evidence="2">
    <location>
        <begin position="5"/>
        <end position="59"/>
    </location>
</feature>